<reference evidence="10 11" key="2">
    <citation type="journal article" date="2021" name="Curr. Genet.">
        <title>Genetic response to nitrogen starvation in the aggressive Eucalyptus foliar pathogen Teratosphaeria destructans.</title>
        <authorList>
            <person name="Havenga M."/>
            <person name="Wingfield B.D."/>
            <person name="Wingfield M.J."/>
            <person name="Dreyer L.L."/>
            <person name="Roets F."/>
            <person name="Aylward J."/>
        </authorList>
    </citation>
    <scope>NUCLEOTIDE SEQUENCE [LARGE SCALE GENOMIC DNA]</scope>
    <source>
        <strain evidence="10">CMW44962</strain>
    </source>
</reference>
<dbReference type="PANTHER" id="PTHR46714:SF6">
    <property type="entry name" value="TRANSCRIPTIONAL ACTIVATOR HAC1"/>
    <property type="match status" value="1"/>
</dbReference>
<dbReference type="OrthoDB" id="674948at2759"/>
<keyword evidence="3" id="KW-0805">Transcription regulation</keyword>
<evidence type="ECO:0000256" key="8">
    <source>
        <dbReference type="SAM" id="MobiDB-lite"/>
    </source>
</evidence>
<keyword evidence="6" id="KW-0834">Unfolded protein response</keyword>
<keyword evidence="5" id="KW-0804">Transcription</keyword>
<dbReference type="GO" id="GO:0000981">
    <property type="term" value="F:DNA-binding transcription factor activity, RNA polymerase II-specific"/>
    <property type="evidence" value="ECO:0007669"/>
    <property type="project" value="InterPro"/>
</dbReference>
<feature type="region of interest" description="Disordered" evidence="8">
    <location>
        <begin position="67"/>
        <end position="124"/>
    </location>
</feature>
<feature type="region of interest" description="Disordered" evidence="8">
    <location>
        <begin position="166"/>
        <end position="225"/>
    </location>
</feature>
<dbReference type="GO" id="GO:0005634">
    <property type="term" value="C:nucleus"/>
    <property type="evidence" value="ECO:0007669"/>
    <property type="project" value="UniProtKB-SubCell"/>
</dbReference>
<evidence type="ECO:0000256" key="2">
    <source>
        <dbReference type="ARBA" id="ARBA00007163"/>
    </source>
</evidence>
<dbReference type="PROSITE" id="PS00036">
    <property type="entry name" value="BZIP_BASIC"/>
    <property type="match status" value="1"/>
</dbReference>
<keyword evidence="7" id="KW-0539">Nucleus</keyword>
<dbReference type="AlphaFoldDB" id="A0A9W7W5J7"/>
<evidence type="ECO:0000256" key="4">
    <source>
        <dbReference type="ARBA" id="ARBA00023125"/>
    </source>
</evidence>
<feature type="compositionally biased region" description="Low complexity" evidence="8">
    <location>
        <begin position="1"/>
        <end position="25"/>
    </location>
</feature>
<evidence type="ECO:0000256" key="3">
    <source>
        <dbReference type="ARBA" id="ARBA00023015"/>
    </source>
</evidence>
<feature type="compositionally biased region" description="Basic and acidic residues" evidence="8">
    <location>
        <begin position="95"/>
        <end position="105"/>
    </location>
</feature>
<dbReference type="Proteomes" id="UP001138500">
    <property type="component" value="Unassembled WGS sequence"/>
</dbReference>
<dbReference type="GO" id="GO:0045944">
    <property type="term" value="P:positive regulation of transcription by RNA polymerase II"/>
    <property type="evidence" value="ECO:0007669"/>
    <property type="project" value="InterPro"/>
</dbReference>
<evidence type="ECO:0000313" key="11">
    <source>
        <dbReference type="Proteomes" id="UP001138500"/>
    </source>
</evidence>
<evidence type="ECO:0000259" key="9">
    <source>
        <dbReference type="PROSITE" id="PS00036"/>
    </source>
</evidence>
<feature type="compositionally biased region" description="Polar residues" evidence="8">
    <location>
        <begin position="204"/>
        <end position="218"/>
    </location>
</feature>
<name>A0A9W7W5J7_9PEZI</name>
<dbReference type="InterPro" id="IPR044280">
    <property type="entry name" value="Hac1/HY5"/>
</dbReference>
<protein>
    <submittedName>
        <fullName evidence="10">Basic region leucin zipper</fullName>
    </submittedName>
</protein>
<accession>A0A9W7W5J7</accession>
<dbReference type="GO" id="GO:0003677">
    <property type="term" value="F:DNA binding"/>
    <property type="evidence" value="ECO:0007669"/>
    <property type="project" value="UniProtKB-KW"/>
</dbReference>
<organism evidence="10 11">
    <name type="scientific">Teratosphaeria destructans</name>
    <dbReference type="NCBI Taxonomy" id="418781"/>
    <lineage>
        <taxon>Eukaryota</taxon>
        <taxon>Fungi</taxon>
        <taxon>Dikarya</taxon>
        <taxon>Ascomycota</taxon>
        <taxon>Pezizomycotina</taxon>
        <taxon>Dothideomycetes</taxon>
        <taxon>Dothideomycetidae</taxon>
        <taxon>Mycosphaerellales</taxon>
        <taxon>Teratosphaeriaceae</taxon>
        <taxon>Teratosphaeria</taxon>
    </lineage>
</organism>
<evidence type="ECO:0000256" key="5">
    <source>
        <dbReference type="ARBA" id="ARBA00023163"/>
    </source>
</evidence>
<dbReference type="PANTHER" id="PTHR46714">
    <property type="entry name" value="TRANSCRIPTIONAL ACTIVATOR HAC1"/>
    <property type="match status" value="1"/>
</dbReference>
<evidence type="ECO:0000256" key="6">
    <source>
        <dbReference type="ARBA" id="ARBA00023230"/>
    </source>
</evidence>
<sequence length="410" mass="45130">MDTTTTTTTTLLPTSLDHTLSSPPSQQYLKMEDLHTSSSPSPSLSAYDHPPHSQEVMVVGPTQVIVQSKPAKKRKSWGQALPEPKTTLPPRKRAKTEDEKEQRRIERIKRNRAAAHNSRERKRQETERYAVALAKAEAELAAYRSLHGPLPANIVLPEVTLCTDEFDDDGSDPRLQIKRKTSSTPMPPPLSLVRSHGTPEVVSSPASTADTTNLNSIKQEPIETSFPSTLPPALPTADVKAQNPLDLTQHSAAMLCDLQCQSSGASTTSTSAPSFNPSWWATLFLFLMTQQLQSTFKTLLMAIWTLSPSRMVRLMQASAARLTSRSTISSVTPYLLRSMAEARLRAQPGSSTSQQGALAALSRTSREELARMRATAVAKGLHLLYRQRKALGRNGRKRYDVRKDDENGGV</sequence>
<evidence type="ECO:0000256" key="1">
    <source>
        <dbReference type="ARBA" id="ARBA00004123"/>
    </source>
</evidence>
<comment type="caution">
    <text evidence="10">The sequence shown here is derived from an EMBL/GenBank/DDBJ whole genome shotgun (WGS) entry which is preliminary data.</text>
</comment>
<dbReference type="GO" id="GO:0006986">
    <property type="term" value="P:response to unfolded protein"/>
    <property type="evidence" value="ECO:0007669"/>
    <property type="project" value="UniProtKB-KW"/>
</dbReference>
<proteinExistence type="inferred from homology"/>
<feature type="domain" description="BZIP" evidence="9">
    <location>
        <begin position="107"/>
        <end position="121"/>
    </location>
</feature>
<comment type="subcellular location">
    <subcellularLocation>
        <location evidence="1">Nucleus</location>
    </subcellularLocation>
</comment>
<evidence type="ECO:0000313" key="10">
    <source>
        <dbReference type="EMBL" id="KAH9840366.1"/>
    </source>
</evidence>
<dbReference type="InterPro" id="IPR004827">
    <property type="entry name" value="bZIP"/>
</dbReference>
<reference evidence="10 11" key="1">
    <citation type="journal article" date="2018" name="IMA Fungus">
        <title>IMA Genome-F 10: Nine draft genome sequences of Claviceps purpurea s.lat., including C. arundinis, C. humidiphila, and C. cf. spartinae, pseudomolecules for the pitch canker pathogen Fusarium circinatum, draft genome of Davidsoniella eucalypti, Grosmannia galeiformis, Quambalaria eucalypti, and Teratosphaeria destructans.</title>
        <authorList>
            <person name="Wingfield B.D."/>
            <person name="Liu M."/>
            <person name="Nguyen H.D."/>
            <person name="Lane F.A."/>
            <person name="Morgan S.W."/>
            <person name="De Vos L."/>
            <person name="Wilken P.M."/>
            <person name="Duong T.A."/>
            <person name="Aylward J."/>
            <person name="Coetzee M.P."/>
            <person name="Dadej K."/>
            <person name="De Beer Z.W."/>
            <person name="Findlay W."/>
            <person name="Havenga M."/>
            <person name="Kolarik M."/>
            <person name="Menzies J.G."/>
            <person name="Naidoo K."/>
            <person name="Pochopski O."/>
            <person name="Shoukouhi P."/>
            <person name="Santana Q.C."/>
            <person name="Seifert K.A."/>
            <person name="Soal N."/>
            <person name="Steenkamp E.T."/>
            <person name="Tatham C.T."/>
            <person name="van der Nest M.A."/>
            <person name="Wingfield M.J."/>
        </authorList>
    </citation>
    <scope>NUCLEOTIDE SEQUENCE [LARGE SCALE GENOMIC DNA]</scope>
    <source>
        <strain evidence="10">CMW44962</strain>
    </source>
</reference>
<comment type="similarity">
    <text evidence="2">Belongs to the bZIP family.</text>
</comment>
<dbReference type="EMBL" id="RIBY02000580">
    <property type="protein sequence ID" value="KAH9840366.1"/>
    <property type="molecule type" value="Genomic_DNA"/>
</dbReference>
<gene>
    <name evidence="10" type="ORF">Tdes44962_MAKER07961</name>
</gene>
<evidence type="ECO:0000256" key="7">
    <source>
        <dbReference type="ARBA" id="ARBA00023242"/>
    </source>
</evidence>
<keyword evidence="11" id="KW-1185">Reference proteome</keyword>
<feature type="region of interest" description="Disordered" evidence="8">
    <location>
        <begin position="1"/>
        <end position="53"/>
    </location>
</feature>
<keyword evidence="4" id="KW-0238">DNA-binding</keyword>